<dbReference type="InterPro" id="IPR001873">
    <property type="entry name" value="ENaC"/>
</dbReference>
<evidence type="ECO:0000256" key="1">
    <source>
        <dbReference type="ARBA" id="ARBA00004141"/>
    </source>
</evidence>
<comment type="caution">
    <text evidence="14">The sequence shown here is derived from an EMBL/GenBank/DDBJ whole genome shotgun (WGS) entry which is preliminary data.</text>
</comment>
<dbReference type="EMBL" id="BGPR01001807">
    <property type="protein sequence ID" value="GBM62235.1"/>
    <property type="molecule type" value="Genomic_DNA"/>
</dbReference>
<name>A0A4Y2HAF0_ARAVE</name>
<proteinExistence type="inferred from homology"/>
<evidence type="ECO:0000256" key="7">
    <source>
        <dbReference type="ARBA" id="ARBA00023053"/>
    </source>
</evidence>
<dbReference type="GO" id="GO:0015280">
    <property type="term" value="F:ligand-gated sodium channel activity"/>
    <property type="evidence" value="ECO:0007669"/>
    <property type="project" value="TreeGrafter"/>
</dbReference>
<feature type="transmembrane region" description="Helical" evidence="13">
    <location>
        <begin position="251"/>
        <end position="270"/>
    </location>
</feature>
<sequence>MPNSPSVRTFIPNWPSIWKCYSDNLHLYQNALKPDIKEIDFNYSTGSLIMRFKLNLYEIKLFYASDRPQVFVGIHSPYVPDNPMIGGQAIYPGNRYEFIVELDKEEHRLPPPYQTSCRDNGPSEDAIPFTNPNSYEMCLEMCRSEFFNELFSCKGALTMFSAASDMCNFNFDGGKLNKISKPLSAIRRRRHSCIQNCKPECLKLHYKYKMSVRGANTALGDPADFDEITIFVKNTEVTVLRHVPLYGSGETFSYIGGLVGFWLGVSVFTFTDTIEKLYRKAVNWKMSFKMNNVQSAPTSVIHLD</sequence>
<keyword evidence="10 12" id="KW-0739">Sodium transport</keyword>
<keyword evidence="15" id="KW-1185">Reference proteome</keyword>
<keyword evidence="4 12" id="KW-0894">Sodium channel</keyword>
<evidence type="ECO:0000256" key="5">
    <source>
        <dbReference type="ARBA" id="ARBA00022692"/>
    </source>
</evidence>
<evidence type="ECO:0000313" key="15">
    <source>
        <dbReference type="Proteomes" id="UP000499080"/>
    </source>
</evidence>
<evidence type="ECO:0000256" key="13">
    <source>
        <dbReference type="SAM" id="Phobius"/>
    </source>
</evidence>
<organism evidence="14 15">
    <name type="scientific">Araneus ventricosus</name>
    <name type="common">Orbweaver spider</name>
    <name type="synonym">Epeira ventricosa</name>
    <dbReference type="NCBI Taxonomy" id="182803"/>
    <lineage>
        <taxon>Eukaryota</taxon>
        <taxon>Metazoa</taxon>
        <taxon>Ecdysozoa</taxon>
        <taxon>Arthropoda</taxon>
        <taxon>Chelicerata</taxon>
        <taxon>Arachnida</taxon>
        <taxon>Araneae</taxon>
        <taxon>Araneomorphae</taxon>
        <taxon>Entelegynae</taxon>
        <taxon>Araneoidea</taxon>
        <taxon>Araneidae</taxon>
        <taxon>Araneus</taxon>
    </lineage>
</organism>
<dbReference type="GO" id="GO:0005886">
    <property type="term" value="C:plasma membrane"/>
    <property type="evidence" value="ECO:0007669"/>
    <property type="project" value="TreeGrafter"/>
</dbReference>
<dbReference type="Proteomes" id="UP000499080">
    <property type="component" value="Unassembled WGS sequence"/>
</dbReference>
<keyword evidence="11 12" id="KW-0407">Ion channel</keyword>
<reference evidence="14 15" key="1">
    <citation type="journal article" date="2019" name="Sci. Rep.">
        <title>Orb-weaving spider Araneus ventricosus genome elucidates the spidroin gene catalogue.</title>
        <authorList>
            <person name="Kono N."/>
            <person name="Nakamura H."/>
            <person name="Ohtoshi R."/>
            <person name="Moran D.A.P."/>
            <person name="Shinohara A."/>
            <person name="Yoshida Y."/>
            <person name="Fujiwara M."/>
            <person name="Mori M."/>
            <person name="Tomita M."/>
            <person name="Arakawa K."/>
        </authorList>
    </citation>
    <scope>NUCLEOTIDE SEQUENCE [LARGE SCALE GENOMIC DNA]</scope>
</reference>
<evidence type="ECO:0000256" key="12">
    <source>
        <dbReference type="RuleBase" id="RU000679"/>
    </source>
</evidence>
<keyword evidence="8 12" id="KW-0406">Ion transport</keyword>
<gene>
    <name evidence="14" type="ORF">AVEN_44032_1</name>
</gene>
<evidence type="ECO:0000256" key="4">
    <source>
        <dbReference type="ARBA" id="ARBA00022461"/>
    </source>
</evidence>
<keyword evidence="3 12" id="KW-0813">Transport</keyword>
<keyword evidence="9 13" id="KW-0472">Membrane</keyword>
<evidence type="ECO:0000256" key="2">
    <source>
        <dbReference type="ARBA" id="ARBA00007193"/>
    </source>
</evidence>
<keyword evidence="5 12" id="KW-0812">Transmembrane</keyword>
<evidence type="ECO:0000256" key="10">
    <source>
        <dbReference type="ARBA" id="ARBA00023201"/>
    </source>
</evidence>
<protein>
    <submittedName>
        <fullName evidence="14">Uncharacterized protein</fullName>
    </submittedName>
</protein>
<evidence type="ECO:0000256" key="11">
    <source>
        <dbReference type="ARBA" id="ARBA00023303"/>
    </source>
</evidence>
<accession>A0A4Y2HAF0</accession>
<dbReference type="Gene3D" id="1.10.287.770">
    <property type="entry name" value="YojJ-like"/>
    <property type="match status" value="1"/>
</dbReference>
<dbReference type="PANTHER" id="PTHR11690:SF248">
    <property type="entry name" value="PICKPOCKET 17, ISOFORM A"/>
    <property type="match status" value="1"/>
</dbReference>
<evidence type="ECO:0000313" key="14">
    <source>
        <dbReference type="EMBL" id="GBM62235.1"/>
    </source>
</evidence>
<evidence type="ECO:0000256" key="3">
    <source>
        <dbReference type="ARBA" id="ARBA00022448"/>
    </source>
</evidence>
<dbReference type="Pfam" id="PF00858">
    <property type="entry name" value="ASC"/>
    <property type="match status" value="1"/>
</dbReference>
<keyword evidence="7" id="KW-0915">Sodium</keyword>
<evidence type="ECO:0000256" key="9">
    <source>
        <dbReference type="ARBA" id="ARBA00023136"/>
    </source>
</evidence>
<dbReference type="PANTHER" id="PTHR11690">
    <property type="entry name" value="AMILORIDE-SENSITIVE SODIUM CHANNEL-RELATED"/>
    <property type="match status" value="1"/>
</dbReference>
<dbReference type="AlphaFoldDB" id="A0A4Y2HAF0"/>
<dbReference type="OrthoDB" id="6436547at2759"/>
<keyword evidence="6 13" id="KW-1133">Transmembrane helix</keyword>
<comment type="subcellular location">
    <subcellularLocation>
        <location evidence="1">Membrane</location>
        <topology evidence="1">Multi-pass membrane protein</topology>
    </subcellularLocation>
</comment>
<evidence type="ECO:0000256" key="6">
    <source>
        <dbReference type="ARBA" id="ARBA00022989"/>
    </source>
</evidence>
<evidence type="ECO:0000256" key="8">
    <source>
        <dbReference type="ARBA" id="ARBA00023065"/>
    </source>
</evidence>
<comment type="similarity">
    <text evidence="2 12">Belongs to the amiloride-sensitive sodium channel (TC 1.A.6) family.</text>
</comment>